<dbReference type="PANTHER" id="PTHR48209:SF2">
    <property type="entry name" value="FI24008P1"/>
    <property type="match status" value="1"/>
</dbReference>
<protein>
    <recommendedName>
        <fullName evidence="2">DUF7357 domain-containing protein</fullName>
    </recommendedName>
</protein>
<feature type="region of interest" description="Disordered" evidence="1">
    <location>
        <begin position="127"/>
        <end position="166"/>
    </location>
</feature>
<dbReference type="Pfam" id="PF24054">
    <property type="entry name" value="DUF7357"/>
    <property type="match status" value="1"/>
</dbReference>
<feature type="region of interest" description="Disordered" evidence="1">
    <location>
        <begin position="438"/>
        <end position="663"/>
    </location>
</feature>
<dbReference type="InParanoid" id="A0A1Y2EE71"/>
<evidence type="ECO:0000256" key="1">
    <source>
        <dbReference type="SAM" id="MobiDB-lite"/>
    </source>
</evidence>
<feature type="region of interest" description="Disordered" evidence="1">
    <location>
        <begin position="341"/>
        <end position="423"/>
    </location>
</feature>
<feature type="compositionally biased region" description="Acidic residues" evidence="1">
    <location>
        <begin position="1171"/>
        <end position="1184"/>
    </location>
</feature>
<proteinExistence type="predicted"/>
<dbReference type="GeneID" id="63769864"/>
<feature type="compositionally biased region" description="Acidic residues" evidence="1">
    <location>
        <begin position="526"/>
        <end position="539"/>
    </location>
</feature>
<feature type="region of interest" description="Disordered" evidence="1">
    <location>
        <begin position="204"/>
        <end position="285"/>
    </location>
</feature>
<accession>A0A1Y2EE71</accession>
<feature type="compositionally biased region" description="Low complexity" evidence="1">
    <location>
        <begin position="561"/>
        <end position="573"/>
    </location>
</feature>
<dbReference type="AlphaFoldDB" id="A0A1Y2EE71"/>
<feature type="compositionally biased region" description="Acidic residues" evidence="1">
    <location>
        <begin position="935"/>
        <end position="946"/>
    </location>
</feature>
<feature type="compositionally biased region" description="Polar residues" evidence="1">
    <location>
        <begin position="373"/>
        <end position="382"/>
    </location>
</feature>
<dbReference type="RefSeq" id="XP_040719382.1">
    <property type="nucleotide sequence ID" value="XM_040853652.1"/>
</dbReference>
<organism evidence="3 4">
    <name type="scientific">Pseudomassariella vexata</name>
    <dbReference type="NCBI Taxonomy" id="1141098"/>
    <lineage>
        <taxon>Eukaryota</taxon>
        <taxon>Fungi</taxon>
        <taxon>Dikarya</taxon>
        <taxon>Ascomycota</taxon>
        <taxon>Pezizomycotina</taxon>
        <taxon>Sordariomycetes</taxon>
        <taxon>Xylariomycetidae</taxon>
        <taxon>Amphisphaeriales</taxon>
        <taxon>Pseudomassariaceae</taxon>
        <taxon>Pseudomassariella</taxon>
    </lineage>
</organism>
<gene>
    <name evidence="3" type="ORF">BCR38DRAFT_143772</name>
</gene>
<evidence type="ECO:0000259" key="2">
    <source>
        <dbReference type="Pfam" id="PF24054"/>
    </source>
</evidence>
<dbReference type="EMBL" id="MCFJ01000003">
    <property type="protein sequence ID" value="ORY69095.1"/>
    <property type="molecule type" value="Genomic_DNA"/>
</dbReference>
<feature type="domain" description="DUF7357" evidence="2">
    <location>
        <begin position="6"/>
        <end position="140"/>
    </location>
</feature>
<evidence type="ECO:0000313" key="4">
    <source>
        <dbReference type="Proteomes" id="UP000193689"/>
    </source>
</evidence>
<evidence type="ECO:0000313" key="3">
    <source>
        <dbReference type="EMBL" id="ORY69095.1"/>
    </source>
</evidence>
<reference evidence="3 4" key="1">
    <citation type="submission" date="2016-07" db="EMBL/GenBank/DDBJ databases">
        <title>Pervasive Adenine N6-methylation of Active Genes in Fungi.</title>
        <authorList>
            <consortium name="DOE Joint Genome Institute"/>
            <person name="Mondo S.J."/>
            <person name="Dannebaum R.O."/>
            <person name="Kuo R.C."/>
            <person name="Labutti K."/>
            <person name="Haridas S."/>
            <person name="Kuo A."/>
            <person name="Salamov A."/>
            <person name="Ahrendt S.R."/>
            <person name="Lipzen A."/>
            <person name="Sullivan W."/>
            <person name="Andreopoulos W.B."/>
            <person name="Clum A."/>
            <person name="Lindquist E."/>
            <person name="Daum C."/>
            <person name="Ramamoorthy G.K."/>
            <person name="Gryganskyi A."/>
            <person name="Culley D."/>
            <person name="Magnuson J.K."/>
            <person name="James T.Y."/>
            <person name="O'Malley M.A."/>
            <person name="Stajich J.E."/>
            <person name="Spatafora J.W."/>
            <person name="Visel A."/>
            <person name="Grigoriev I.V."/>
        </authorList>
    </citation>
    <scope>NUCLEOTIDE SEQUENCE [LARGE SCALE GENOMIC DNA]</scope>
    <source>
        <strain evidence="3 4">CBS 129021</strain>
    </source>
</reference>
<feature type="compositionally biased region" description="Polar residues" evidence="1">
    <location>
        <begin position="633"/>
        <end position="645"/>
    </location>
</feature>
<dbReference type="OrthoDB" id="5368821at2759"/>
<feature type="region of interest" description="Disordered" evidence="1">
    <location>
        <begin position="1145"/>
        <end position="1184"/>
    </location>
</feature>
<feature type="compositionally biased region" description="Acidic residues" evidence="1">
    <location>
        <begin position="204"/>
        <end position="220"/>
    </location>
</feature>
<comment type="caution">
    <text evidence="3">The sequence shown here is derived from an EMBL/GenBank/DDBJ whole genome shotgun (WGS) entry which is preliminary data.</text>
</comment>
<feature type="compositionally biased region" description="Low complexity" evidence="1">
    <location>
        <begin position="275"/>
        <end position="284"/>
    </location>
</feature>
<feature type="compositionally biased region" description="Polar residues" evidence="1">
    <location>
        <begin position="438"/>
        <end position="450"/>
    </location>
</feature>
<dbReference type="PANTHER" id="PTHR48209">
    <property type="entry name" value="AGL056WP"/>
    <property type="match status" value="1"/>
</dbReference>
<dbReference type="STRING" id="1141098.A0A1Y2EE71"/>
<feature type="compositionally biased region" description="Low complexity" evidence="1">
    <location>
        <begin position="510"/>
        <end position="525"/>
    </location>
</feature>
<keyword evidence="4" id="KW-1185">Reference proteome</keyword>
<feature type="region of interest" description="Disordered" evidence="1">
    <location>
        <begin position="970"/>
        <end position="993"/>
    </location>
</feature>
<feature type="compositionally biased region" description="Polar residues" evidence="1">
    <location>
        <begin position="754"/>
        <end position="769"/>
    </location>
</feature>
<feature type="compositionally biased region" description="Acidic residues" evidence="1">
    <location>
        <begin position="227"/>
        <end position="253"/>
    </location>
</feature>
<sequence>MSQKDMRLRLVVCRNSLPDTNVVWSVSLETNPTIAKLLEQVNDIFPLESGEWGLEDYAVELRDASGSSFECLHFQPIRGVLKEDDQVFIRPLFTDDLRRRRVGGRLQISTDGKHLIDGIAFGRPLLKTPRGRPALDIPPRKRRRIAQDEEEEQDEDDEGDGDFEPADDEQMLLLTNGEEESGDEYPSSVRIGALFDNIDADEDDADAEMDDEADDQDFETEGVQQETSEESGSDEDLDDDDMLDGEEEEDLEEELRHLQNESAALGEFEEEPPVAASRASTRRASGLDLKTLDKIGALRAAFPSAPSFVCEKILGNCEGDLKAAYSTLVEGFTPNLPESALMARPQKGAMKVHSEDGEAASSRAAKQKAPGTVSKSSQSKMSAPQPAADDDEEGGSDEEEMEGVPDFVKQFDHKGLPPGSISSGTALKAMAKISGSFRSNQLSGESQATSEALVGSKQGFEAANRNDDDETSSSGTSSSSDDVEEDSDDSDSSDEDVSSGSDEDHEQDDNGASNASEGNSGSGSDSSDDDSSDESDSGPEEITAKDGGFVRTRRSGQADHASSSKGGSEASSSSDDESDVTNDTSSSEESSEDDSSDAESSSASESEKVVAHHSKSRGAAALKGIGQADLAPSKSQSLSMVWTQPTVPPGEGKSSTKSRNARRRALLKAKKLAAQGEEVSVADTSNADTLGTTVAAFTQEDKKQRDKELFEARRQALLDAIANGGVEVGPGSLALEDQSSVSELSNKRKRDGAASTSATEEVTYTQSPVQEGGEVPEAQKRRRIDLGAGRRMLFGALGLRNPKTKEDEEKLRTKLMKDVKPHVNFRLEQEIAADAQDRSTETNGEETSSQQLTEEDPDAWRDKITYRAVECCQEDVELSEPPFPFVQRWDPQQQGVWFHQNQKKNKRGGAGKKRDRNQAHFYQAGTKRKHHESADYDEGELDEDTGYDTTFNRVGEDTTADIELNYDDVEQSTSDKGNDAAEANQLTDVEDLPPLPKDLALLKALLPGEVQKGMVITWKQFVLSKATNWQPQVSDLTGVVVRIDDDATGLQVLLARRDRDLDRTEKSFDDNGRRVYEKFEVPDMEDDEETGEADEVDEMERQGYRTLAFADMMDPKILQAPLHQDDTNNGDESMVRSIEEEVAEAVVADSQPEDVKIADNGQPGAAKEADDGYVDGDTFEGFEG</sequence>
<feature type="region of interest" description="Disordered" evidence="1">
    <location>
        <begin position="726"/>
        <end position="784"/>
    </location>
</feature>
<feature type="compositionally biased region" description="Basic and acidic residues" evidence="1">
    <location>
        <begin position="831"/>
        <end position="840"/>
    </location>
</feature>
<feature type="region of interest" description="Disordered" evidence="1">
    <location>
        <begin position="831"/>
        <end position="859"/>
    </location>
</feature>
<name>A0A1Y2EE71_9PEZI</name>
<feature type="compositionally biased region" description="Acidic residues" evidence="1">
    <location>
        <begin position="148"/>
        <end position="166"/>
    </location>
</feature>
<dbReference type="InterPro" id="IPR055781">
    <property type="entry name" value="DUF7357"/>
</dbReference>
<feature type="compositionally biased region" description="Polar residues" evidence="1">
    <location>
        <begin position="841"/>
        <end position="852"/>
    </location>
</feature>
<feature type="compositionally biased region" description="Acidic residues" evidence="1">
    <location>
        <begin position="388"/>
        <end position="403"/>
    </location>
</feature>
<feature type="region of interest" description="Disordered" evidence="1">
    <location>
        <begin position="922"/>
        <end position="948"/>
    </location>
</feature>
<dbReference type="Proteomes" id="UP000193689">
    <property type="component" value="Unassembled WGS sequence"/>
</dbReference>
<feature type="compositionally biased region" description="Acidic residues" evidence="1">
    <location>
        <begin position="481"/>
        <end position="509"/>
    </location>
</feature>